<dbReference type="EMBL" id="JASPKY010000292">
    <property type="protein sequence ID" value="KAK9710495.1"/>
    <property type="molecule type" value="Genomic_DNA"/>
</dbReference>
<organism evidence="1 2">
    <name type="scientific">Popillia japonica</name>
    <name type="common">Japanese beetle</name>
    <dbReference type="NCBI Taxonomy" id="7064"/>
    <lineage>
        <taxon>Eukaryota</taxon>
        <taxon>Metazoa</taxon>
        <taxon>Ecdysozoa</taxon>
        <taxon>Arthropoda</taxon>
        <taxon>Hexapoda</taxon>
        <taxon>Insecta</taxon>
        <taxon>Pterygota</taxon>
        <taxon>Neoptera</taxon>
        <taxon>Endopterygota</taxon>
        <taxon>Coleoptera</taxon>
        <taxon>Polyphaga</taxon>
        <taxon>Scarabaeiformia</taxon>
        <taxon>Scarabaeidae</taxon>
        <taxon>Rutelinae</taxon>
        <taxon>Popillia</taxon>
    </lineage>
</organism>
<proteinExistence type="predicted"/>
<sequence length="165" mass="19653">MCRSDVVYLLISSRTKSLGRGKQNLENVCWLKDQKSTNWCIGCYLVPWEKTWESKEALLRRKTNWCIGCYLVPWEKTWESKEALLRRKTSRAKIRKKSEKEDFPFWLVCTKATVPVYQRQMEEVVARFFALFRRMKIVHPNSRSHLLVIQRTGIIPGNMLQEQKI</sequence>
<evidence type="ECO:0000313" key="2">
    <source>
        <dbReference type="Proteomes" id="UP001458880"/>
    </source>
</evidence>
<gene>
    <name evidence="1" type="ORF">QE152_g25983</name>
</gene>
<name>A0AAW1K074_POPJA</name>
<reference evidence="1 2" key="1">
    <citation type="journal article" date="2024" name="BMC Genomics">
        <title>De novo assembly and annotation of Popillia japonica's genome with initial clues to its potential as an invasive pest.</title>
        <authorList>
            <person name="Cucini C."/>
            <person name="Boschi S."/>
            <person name="Funari R."/>
            <person name="Cardaioli E."/>
            <person name="Iannotti N."/>
            <person name="Marturano G."/>
            <person name="Paoli F."/>
            <person name="Bruttini M."/>
            <person name="Carapelli A."/>
            <person name="Frati F."/>
            <person name="Nardi F."/>
        </authorList>
    </citation>
    <scope>NUCLEOTIDE SEQUENCE [LARGE SCALE GENOMIC DNA]</scope>
    <source>
        <strain evidence="1">DMR45628</strain>
    </source>
</reference>
<evidence type="ECO:0000313" key="1">
    <source>
        <dbReference type="EMBL" id="KAK9710495.1"/>
    </source>
</evidence>
<dbReference type="AlphaFoldDB" id="A0AAW1K074"/>
<protein>
    <submittedName>
        <fullName evidence="1">Uncharacterized protein</fullName>
    </submittedName>
</protein>
<dbReference type="Proteomes" id="UP001458880">
    <property type="component" value="Unassembled WGS sequence"/>
</dbReference>
<accession>A0AAW1K074</accession>
<comment type="caution">
    <text evidence="1">The sequence shown here is derived from an EMBL/GenBank/DDBJ whole genome shotgun (WGS) entry which is preliminary data.</text>
</comment>
<keyword evidence="2" id="KW-1185">Reference proteome</keyword>